<dbReference type="EMBL" id="PXYI01000003">
    <property type="protein sequence ID" value="PSJ40433.1"/>
    <property type="molecule type" value="Genomic_DNA"/>
</dbReference>
<comment type="caution">
    <text evidence="2">The sequence shown here is derived from an EMBL/GenBank/DDBJ whole genome shotgun (WGS) entry which is preliminary data.</text>
</comment>
<evidence type="ECO:0000313" key="3">
    <source>
        <dbReference type="Proteomes" id="UP000241167"/>
    </source>
</evidence>
<protein>
    <submittedName>
        <fullName evidence="2">Uncharacterized protein</fullName>
    </submittedName>
</protein>
<reference evidence="2 3" key="1">
    <citation type="submission" date="2018-03" db="EMBL/GenBank/DDBJ databases">
        <title>The draft genome of Sphingosinicella sp. GL-C-18.</title>
        <authorList>
            <person name="Liu L."/>
            <person name="Li L."/>
            <person name="Liang L."/>
            <person name="Zhang X."/>
            <person name="Wang T."/>
        </authorList>
    </citation>
    <scope>NUCLEOTIDE SEQUENCE [LARGE SCALE GENOMIC DNA]</scope>
    <source>
        <strain evidence="2 3">GL-C-18</strain>
    </source>
</reference>
<organism evidence="2 3">
    <name type="scientific">Allosphingosinicella deserti</name>
    <dbReference type="NCBI Taxonomy" id="2116704"/>
    <lineage>
        <taxon>Bacteria</taxon>
        <taxon>Pseudomonadati</taxon>
        <taxon>Pseudomonadota</taxon>
        <taxon>Alphaproteobacteria</taxon>
        <taxon>Sphingomonadales</taxon>
        <taxon>Sphingomonadaceae</taxon>
        <taxon>Allosphingosinicella</taxon>
    </lineage>
</organism>
<dbReference type="RefSeq" id="WP_106512586.1">
    <property type="nucleotide sequence ID" value="NZ_PXYI01000003.1"/>
</dbReference>
<evidence type="ECO:0000313" key="2">
    <source>
        <dbReference type="EMBL" id="PSJ40433.1"/>
    </source>
</evidence>
<gene>
    <name evidence="2" type="ORF">C7I55_08835</name>
</gene>
<proteinExistence type="predicted"/>
<evidence type="ECO:0000256" key="1">
    <source>
        <dbReference type="SAM" id="MobiDB-lite"/>
    </source>
</evidence>
<feature type="compositionally biased region" description="Pro residues" evidence="1">
    <location>
        <begin position="37"/>
        <end position="49"/>
    </location>
</feature>
<name>A0A2P7QR37_9SPHN</name>
<dbReference type="AlphaFoldDB" id="A0A2P7QR37"/>
<accession>A0A2P7QR37</accession>
<dbReference type="Proteomes" id="UP000241167">
    <property type="component" value="Unassembled WGS sequence"/>
</dbReference>
<feature type="region of interest" description="Disordered" evidence="1">
    <location>
        <begin position="30"/>
        <end position="59"/>
    </location>
</feature>
<sequence>MSEGGQSHDAFAQAARADCTTRQVWLDPPARALGGMPLPPPIVRAPPPEQAGDTIIPPPEAGTIAFRLVQAACGEAAPGAGP</sequence>
<keyword evidence="3" id="KW-1185">Reference proteome</keyword>